<dbReference type="GO" id="GO:0006508">
    <property type="term" value="P:proteolysis"/>
    <property type="evidence" value="ECO:0007669"/>
    <property type="project" value="InterPro"/>
</dbReference>
<keyword evidence="5 7" id="KW-1133">Transmembrane helix</keyword>
<evidence type="ECO:0000256" key="7">
    <source>
        <dbReference type="SAM" id="Phobius"/>
    </source>
</evidence>
<dbReference type="GO" id="GO:0004252">
    <property type="term" value="F:serine-type endopeptidase activity"/>
    <property type="evidence" value="ECO:0007669"/>
    <property type="project" value="InterPro"/>
</dbReference>
<evidence type="ECO:0000313" key="10">
    <source>
        <dbReference type="EMBL" id="GAL23391.1"/>
    </source>
</evidence>
<dbReference type="PANTHER" id="PTHR43066">
    <property type="entry name" value="RHOMBOID-RELATED PROTEIN"/>
    <property type="match status" value="1"/>
</dbReference>
<dbReference type="PANTHER" id="PTHR43066:SF26">
    <property type="entry name" value="RHOMBOID PROTEASE GLPG"/>
    <property type="match status" value="1"/>
</dbReference>
<gene>
    <name evidence="10" type="ORF">JCM19235_7027</name>
</gene>
<evidence type="ECO:0000259" key="8">
    <source>
        <dbReference type="Pfam" id="PF01694"/>
    </source>
</evidence>
<feature type="transmembrane region" description="Helical" evidence="7">
    <location>
        <begin position="115"/>
        <end position="138"/>
    </location>
</feature>
<dbReference type="GO" id="GO:0016020">
    <property type="term" value="C:membrane"/>
    <property type="evidence" value="ECO:0007669"/>
    <property type="project" value="UniProtKB-SubCell"/>
</dbReference>
<keyword evidence="11" id="KW-1185">Reference proteome</keyword>
<keyword evidence="4 7" id="KW-0812">Transmembrane</keyword>
<keyword evidence="2" id="KW-1003">Cell membrane</keyword>
<feature type="domain" description="Peptidase S54 GlpG peptidase N-terminal" evidence="9">
    <location>
        <begin position="18"/>
        <end position="103"/>
    </location>
</feature>
<dbReference type="InterPro" id="IPR022764">
    <property type="entry name" value="Peptidase_S54_rhomboid_dom"/>
</dbReference>
<name>A0A090S754_9VIBR</name>
<evidence type="ECO:0000256" key="6">
    <source>
        <dbReference type="ARBA" id="ARBA00023136"/>
    </source>
</evidence>
<dbReference type="InterPro" id="IPR035952">
    <property type="entry name" value="Rhomboid-like_sf"/>
</dbReference>
<dbReference type="AlphaFoldDB" id="A0A090S754"/>
<dbReference type="InterPro" id="IPR023662">
    <property type="entry name" value="Rhomboid_protease_GlpG"/>
</dbReference>
<dbReference type="Pfam" id="PF12122">
    <property type="entry name" value="Rhomboid_N"/>
    <property type="match status" value="1"/>
</dbReference>
<keyword evidence="6 7" id="KW-0472">Membrane</keyword>
<dbReference type="Pfam" id="PF01694">
    <property type="entry name" value="Rhomboid"/>
    <property type="match status" value="1"/>
</dbReference>
<feature type="transmembrane region" description="Helical" evidence="7">
    <location>
        <begin position="158"/>
        <end position="181"/>
    </location>
</feature>
<dbReference type="EMBL" id="BBMR01000021">
    <property type="protein sequence ID" value="GAL23391.1"/>
    <property type="molecule type" value="Genomic_DNA"/>
</dbReference>
<dbReference type="Proteomes" id="UP000029228">
    <property type="component" value="Unassembled WGS sequence"/>
</dbReference>
<evidence type="ECO:0000256" key="2">
    <source>
        <dbReference type="ARBA" id="ARBA00022475"/>
    </source>
</evidence>
<evidence type="ECO:0000256" key="4">
    <source>
        <dbReference type="ARBA" id="ARBA00022692"/>
    </source>
</evidence>
<comment type="caution">
    <text evidence="10">The sequence shown here is derived from an EMBL/GenBank/DDBJ whole genome shotgun (WGS) entry which is preliminary data.</text>
</comment>
<dbReference type="InterPro" id="IPR038236">
    <property type="entry name" value="GlpG_N_sf"/>
</dbReference>
<dbReference type="NCBIfam" id="TIGR04239">
    <property type="entry name" value="rhombo_GlpG"/>
    <property type="match status" value="1"/>
</dbReference>
<sequence>MAQSGLAGRESHIERAAMVRLITLQNPRMGQAFIDYMASRKIDVQMMPEGGGQFVLWLMNSEDQLEAEVELKHFLDDPMNPKYQASSWDMAETRRNAFHYQTPSFTSMLKAKAGITTLSVMVLCSVIYITQFVGLGQWVFSWLHFPAFDGQEWQIWRWFSHALLHFSAMHIIFNLLWWWQLGGDIDKRLGGKKLLEIFFVSAAISGIGQYWIEGANFGGLSGVVYALVGYLWMLTVKRPDIGLIIPKPIVAFMLVWLVLGFVQPFLAIANMAHLTGLLAGVALGLLDSYRLKTAKA</sequence>
<evidence type="ECO:0000259" key="9">
    <source>
        <dbReference type="Pfam" id="PF12122"/>
    </source>
</evidence>
<keyword evidence="3" id="KW-0997">Cell inner membrane</keyword>
<feature type="transmembrane region" description="Helical" evidence="7">
    <location>
        <begin position="265"/>
        <end position="286"/>
    </location>
</feature>
<dbReference type="Gene3D" id="3.30.70.2350">
    <property type="match status" value="1"/>
</dbReference>
<dbReference type="InterPro" id="IPR022732">
    <property type="entry name" value="Peptidase_S54_GlpG_N"/>
</dbReference>
<comment type="subcellular location">
    <subcellularLocation>
        <location evidence="1">Membrane</location>
        <topology evidence="1">Multi-pass membrane protein</topology>
    </subcellularLocation>
</comment>
<feature type="transmembrane region" description="Helical" evidence="7">
    <location>
        <begin position="217"/>
        <end position="234"/>
    </location>
</feature>
<organism evidence="10 11">
    <name type="scientific">Vibrio maritimus</name>
    <dbReference type="NCBI Taxonomy" id="990268"/>
    <lineage>
        <taxon>Bacteria</taxon>
        <taxon>Pseudomonadati</taxon>
        <taxon>Pseudomonadota</taxon>
        <taxon>Gammaproteobacteria</taxon>
        <taxon>Vibrionales</taxon>
        <taxon>Vibrionaceae</taxon>
        <taxon>Vibrio</taxon>
    </lineage>
</organism>
<feature type="domain" description="Peptidase S54 rhomboid" evidence="8">
    <location>
        <begin position="153"/>
        <end position="288"/>
    </location>
</feature>
<dbReference type="SUPFAM" id="SSF144091">
    <property type="entry name" value="Rhomboid-like"/>
    <property type="match status" value="1"/>
</dbReference>
<dbReference type="STRING" id="990268.JCM19235_7027"/>
<evidence type="ECO:0000256" key="5">
    <source>
        <dbReference type="ARBA" id="ARBA00022989"/>
    </source>
</evidence>
<proteinExistence type="predicted"/>
<feature type="transmembrane region" description="Helical" evidence="7">
    <location>
        <begin position="241"/>
        <end position="259"/>
    </location>
</feature>
<accession>A0A090S754</accession>
<reference evidence="10 11" key="1">
    <citation type="submission" date="2014-09" db="EMBL/GenBank/DDBJ databases">
        <title>Vibrio maritimus JCM 19235. (C45) whole genome shotgun sequence.</title>
        <authorList>
            <person name="Sawabe T."/>
            <person name="Meirelles P."/>
            <person name="Nakanishi M."/>
            <person name="Sayaka M."/>
            <person name="Hattori M."/>
            <person name="Ohkuma M."/>
        </authorList>
    </citation>
    <scope>NUCLEOTIDE SEQUENCE [LARGE SCALE GENOMIC DNA]</scope>
    <source>
        <strain evidence="11">JCM19235</strain>
    </source>
</reference>
<feature type="transmembrane region" description="Helical" evidence="7">
    <location>
        <begin position="193"/>
        <end position="211"/>
    </location>
</feature>
<protein>
    <submittedName>
        <fullName evidence="10">GlpG protein</fullName>
    </submittedName>
</protein>
<evidence type="ECO:0000256" key="3">
    <source>
        <dbReference type="ARBA" id="ARBA00022519"/>
    </source>
</evidence>
<evidence type="ECO:0000313" key="11">
    <source>
        <dbReference type="Proteomes" id="UP000029228"/>
    </source>
</evidence>
<dbReference type="Gene3D" id="1.20.1540.10">
    <property type="entry name" value="Rhomboid-like"/>
    <property type="match status" value="1"/>
</dbReference>
<evidence type="ECO:0000256" key="1">
    <source>
        <dbReference type="ARBA" id="ARBA00004141"/>
    </source>
</evidence>